<protein>
    <recommendedName>
        <fullName evidence="4">Chemotaxis protein</fullName>
    </recommendedName>
</protein>
<gene>
    <name evidence="2" type="ORF">EJA03_19225</name>
</gene>
<organism evidence="2 3">
    <name type="scientific">Vibrio pectenicida</name>
    <dbReference type="NCBI Taxonomy" id="62763"/>
    <lineage>
        <taxon>Bacteria</taxon>
        <taxon>Pseudomonadati</taxon>
        <taxon>Pseudomonadota</taxon>
        <taxon>Gammaproteobacteria</taxon>
        <taxon>Vibrionales</taxon>
        <taxon>Vibrionaceae</taxon>
        <taxon>Vibrio</taxon>
    </lineage>
</organism>
<feature type="region of interest" description="Disordered" evidence="1">
    <location>
        <begin position="1"/>
        <end position="27"/>
    </location>
</feature>
<dbReference type="RefSeq" id="WP_125323349.1">
    <property type="nucleotide sequence ID" value="NZ_AP024890.1"/>
</dbReference>
<evidence type="ECO:0000256" key="1">
    <source>
        <dbReference type="SAM" id="MobiDB-lite"/>
    </source>
</evidence>
<dbReference type="EMBL" id="RSFA01000157">
    <property type="protein sequence ID" value="RSD28371.1"/>
    <property type="molecule type" value="Genomic_DNA"/>
</dbReference>
<accession>A0A427TVA9</accession>
<reference evidence="2 3" key="1">
    <citation type="submission" date="2018-12" db="EMBL/GenBank/DDBJ databases">
        <title>Genomic taxonomy of the Vibrionaceae family.</title>
        <authorList>
            <person name="Gomez-Gil B."/>
            <person name="Enciso-Ibarra K."/>
        </authorList>
    </citation>
    <scope>NUCLEOTIDE SEQUENCE [LARGE SCALE GENOMIC DNA]</scope>
    <source>
        <strain evidence="2 3">CAIM 594</strain>
    </source>
</reference>
<evidence type="ECO:0000313" key="3">
    <source>
        <dbReference type="Proteomes" id="UP000269041"/>
    </source>
</evidence>
<feature type="compositionally biased region" description="Low complexity" evidence="1">
    <location>
        <begin position="7"/>
        <end position="22"/>
    </location>
</feature>
<evidence type="ECO:0000313" key="2">
    <source>
        <dbReference type="EMBL" id="RSD28371.1"/>
    </source>
</evidence>
<comment type="caution">
    <text evidence="2">The sequence shown here is derived from an EMBL/GenBank/DDBJ whole genome shotgun (WGS) entry which is preliminary data.</text>
</comment>
<name>A0A427TVA9_9VIBR</name>
<dbReference type="Proteomes" id="UP000269041">
    <property type="component" value="Unassembled WGS sequence"/>
</dbReference>
<keyword evidence="3" id="KW-1185">Reference proteome</keyword>
<evidence type="ECO:0008006" key="4">
    <source>
        <dbReference type="Google" id="ProtNLM"/>
    </source>
</evidence>
<sequence>MGGGGSSSSKNTTQTTNTNGTSAVSGDNLGVMISGVNGNIGSVTMTDHGAMKAAENMAKAAMASNTEAMKQAGNLSSEAIKSNERVIDKSFDFGEKSLNAVSRTNSEAIDAMKVLAAQSSENTRTALKVAEKAKTHEQTGTAPQMTKIALGVSGALAVGMVALAWSKK</sequence>
<dbReference type="AlphaFoldDB" id="A0A427TVA9"/>
<proteinExistence type="predicted"/>
<dbReference type="OrthoDB" id="6107847at2"/>